<organism evidence="7 8">
    <name type="scientific">Methylorubrum populi</name>
    <dbReference type="NCBI Taxonomy" id="223967"/>
    <lineage>
        <taxon>Bacteria</taxon>
        <taxon>Pseudomonadati</taxon>
        <taxon>Pseudomonadota</taxon>
        <taxon>Alphaproteobacteria</taxon>
        <taxon>Hyphomicrobiales</taxon>
        <taxon>Methylobacteriaceae</taxon>
        <taxon>Methylorubrum</taxon>
    </lineage>
</organism>
<dbReference type="PANTHER" id="PTHR21266">
    <property type="entry name" value="IRON-SULFUR DOMAIN CONTAINING PROTEIN"/>
    <property type="match status" value="1"/>
</dbReference>
<dbReference type="CDD" id="cd03469">
    <property type="entry name" value="Rieske_RO_Alpha_N"/>
    <property type="match status" value="1"/>
</dbReference>
<dbReference type="PROSITE" id="PS00570">
    <property type="entry name" value="RING_HYDROXYL_ALPHA"/>
    <property type="match status" value="1"/>
</dbReference>
<dbReference type="Gene3D" id="2.102.10.10">
    <property type="entry name" value="Rieske [2Fe-2S] iron-sulphur domain"/>
    <property type="match status" value="1"/>
</dbReference>
<evidence type="ECO:0000313" key="7">
    <source>
        <dbReference type="EMBL" id="KAB7786717.1"/>
    </source>
</evidence>
<dbReference type="PANTHER" id="PTHR21266:SF60">
    <property type="entry name" value="3-KETOSTEROID-9-ALPHA-MONOOXYGENASE, OXYGENASE COMPONENT"/>
    <property type="match status" value="1"/>
</dbReference>
<accession>A0A833J929</accession>
<dbReference type="GO" id="GO:0005506">
    <property type="term" value="F:iron ion binding"/>
    <property type="evidence" value="ECO:0007669"/>
    <property type="project" value="InterPro"/>
</dbReference>
<keyword evidence="7" id="KW-0223">Dioxygenase</keyword>
<dbReference type="InterPro" id="IPR017941">
    <property type="entry name" value="Rieske_2Fe-2S"/>
</dbReference>
<dbReference type="PROSITE" id="PS51296">
    <property type="entry name" value="RIESKE"/>
    <property type="match status" value="1"/>
</dbReference>
<evidence type="ECO:0000256" key="2">
    <source>
        <dbReference type="ARBA" id="ARBA00022723"/>
    </source>
</evidence>
<evidence type="ECO:0000256" key="4">
    <source>
        <dbReference type="ARBA" id="ARBA00023004"/>
    </source>
</evidence>
<dbReference type="SUPFAM" id="SSF50022">
    <property type="entry name" value="ISP domain"/>
    <property type="match status" value="1"/>
</dbReference>
<keyword evidence="2" id="KW-0479">Metal-binding</keyword>
<evidence type="ECO:0000256" key="5">
    <source>
        <dbReference type="ARBA" id="ARBA00023014"/>
    </source>
</evidence>
<feature type="domain" description="Rieske" evidence="6">
    <location>
        <begin position="8"/>
        <end position="111"/>
    </location>
</feature>
<comment type="caution">
    <text evidence="7">The sequence shown here is derived from an EMBL/GenBank/DDBJ whole genome shotgun (WGS) entry which is preliminary data.</text>
</comment>
<reference evidence="7 8" key="1">
    <citation type="submission" date="2019-10" db="EMBL/GenBank/DDBJ databases">
        <title>Draft Genome Sequence of the Caffeine Degrading Methylotroph Methylorubrum populi PINKEL.</title>
        <authorList>
            <person name="Dawson S.C."/>
            <person name="Zhang X."/>
            <person name="Wright M.E."/>
            <person name="Sharma G."/>
            <person name="Langner J.T."/>
            <person name="Ditty J.L."/>
            <person name="Subuyuj G.A."/>
        </authorList>
    </citation>
    <scope>NUCLEOTIDE SEQUENCE [LARGE SCALE GENOMIC DNA]</scope>
    <source>
        <strain evidence="7 8">Pinkel</strain>
    </source>
</reference>
<protein>
    <submittedName>
        <fullName evidence="7">Phenylpropionate dioxygenase</fullName>
    </submittedName>
</protein>
<sequence>MDEPDGWYAVALGADIEPSTSAGTRLFGHELVVWRDAAGAVHVWEDRCPHRGMRLSFGFVRGDHIACLYHGWRYDAAGQCRFIPAHPDLDVSPMIRTRTYPCRERAGLIWVRWGAPADAPETAPDAAEAVPVSPLRSLYLDAPAARLAVALGGAGSDGLTRIDLDGSSVLVAVQPLAAEASAAHIVVPVPPDAPAADLARLAAACVALRRSIEGAAP</sequence>
<dbReference type="AlphaFoldDB" id="A0A833J929"/>
<dbReference type="InterPro" id="IPR036922">
    <property type="entry name" value="Rieske_2Fe-2S_sf"/>
</dbReference>
<gene>
    <name evidence="7" type="ORF">F8B43_1071</name>
</gene>
<name>A0A833J929_9HYPH</name>
<evidence type="ECO:0000259" key="6">
    <source>
        <dbReference type="PROSITE" id="PS51296"/>
    </source>
</evidence>
<dbReference type="GO" id="GO:0051537">
    <property type="term" value="F:2 iron, 2 sulfur cluster binding"/>
    <property type="evidence" value="ECO:0007669"/>
    <property type="project" value="UniProtKB-KW"/>
</dbReference>
<dbReference type="GO" id="GO:0051213">
    <property type="term" value="F:dioxygenase activity"/>
    <property type="evidence" value="ECO:0007669"/>
    <property type="project" value="UniProtKB-KW"/>
</dbReference>
<dbReference type="InterPro" id="IPR015881">
    <property type="entry name" value="ARHD_Rieske_2Fe_2S"/>
</dbReference>
<dbReference type="EMBL" id="WEKV01000006">
    <property type="protein sequence ID" value="KAB7786717.1"/>
    <property type="molecule type" value="Genomic_DNA"/>
</dbReference>
<dbReference type="Pfam" id="PF00355">
    <property type="entry name" value="Rieske"/>
    <property type="match status" value="1"/>
</dbReference>
<keyword evidence="4" id="KW-0408">Iron</keyword>
<dbReference type="RefSeq" id="WP_152276238.1">
    <property type="nucleotide sequence ID" value="NZ_WEKV01000006.1"/>
</dbReference>
<dbReference type="InterPro" id="IPR050584">
    <property type="entry name" value="Cholesterol_7-desaturase"/>
</dbReference>
<evidence type="ECO:0000256" key="1">
    <source>
        <dbReference type="ARBA" id="ARBA00022714"/>
    </source>
</evidence>
<keyword evidence="5" id="KW-0411">Iron-sulfur</keyword>
<keyword evidence="1" id="KW-0001">2Fe-2S</keyword>
<keyword evidence="3" id="KW-0560">Oxidoreductase</keyword>
<proteinExistence type="predicted"/>
<evidence type="ECO:0000256" key="3">
    <source>
        <dbReference type="ARBA" id="ARBA00023002"/>
    </source>
</evidence>
<dbReference type="Proteomes" id="UP000469949">
    <property type="component" value="Unassembled WGS sequence"/>
</dbReference>
<evidence type="ECO:0000313" key="8">
    <source>
        <dbReference type="Proteomes" id="UP000469949"/>
    </source>
</evidence>